<reference evidence="2" key="1">
    <citation type="submission" date="2016-11" db="UniProtKB">
        <authorList>
            <consortium name="WormBaseParasite"/>
        </authorList>
    </citation>
    <scope>IDENTIFICATION</scope>
</reference>
<accession>A0A1I8BYZ0</accession>
<evidence type="ECO:0000313" key="1">
    <source>
        <dbReference type="Proteomes" id="UP000095281"/>
    </source>
</evidence>
<organism evidence="1 2">
    <name type="scientific">Meloidogyne hapla</name>
    <name type="common">Root-knot nematode worm</name>
    <dbReference type="NCBI Taxonomy" id="6305"/>
    <lineage>
        <taxon>Eukaryota</taxon>
        <taxon>Metazoa</taxon>
        <taxon>Ecdysozoa</taxon>
        <taxon>Nematoda</taxon>
        <taxon>Chromadorea</taxon>
        <taxon>Rhabditida</taxon>
        <taxon>Tylenchina</taxon>
        <taxon>Tylenchomorpha</taxon>
        <taxon>Tylenchoidea</taxon>
        <taxon>Meloidogynidae</taxon>
        <taxon>Meloidogyninae</taxon>
        <taxon>Meloidogyne</taxon>
    </lineage>
</organism>
<sequence>MLDTLLNLLVHQANRQQKKWDEEVHILIQRFVRSVIRLFVMVILLAPNANELYLQLYLMTLTKRSLQLMLQH</sequence>
<dbReference type="AlphaFoldDB" id="A0A1I8BYZ0"/>
<protein>
    <submittedName>
        <fullName evidence="2">Transposase</fullName>
    </submittedName>
</protein>
<evidence type="ECO:0000313" key="2">
    <source>
        <dbReference type="WBParaSite" id="MhA1_Contig776.frz3.gene18"/>
    </source>
</evidence>
<keyword evidence="1" id="KW-1185">Reference proteome</keyword>
<dbReference type="WBParaSite" id="MhA1_Contig776.frz3.gene18">
    <property type="protein sequence ID" value="MhA1_Contig776.frz3.gene18"/>
    <property type="gene ID" value="MhA1_Contig776.frz3.gene18"/>
</dbReference>
<proteinExistence type="predicted"/>
<dbReference type="Proteomes" id="UP000095281">
    <property type="component" value="Unplaced"/>
</dbReference>
<name>A0A1I8BYZ0_MELHA</name>